<dbReference type="Pfam" id="PF13084">
    <property type="entry name" value="DUF3943"/>
    <property type="match status" value="1"/>
</dbReference>
<organism evidence="3 4">
    <name type="scientific">Photobacterium gaetbulicola</name>
    <dbReference type="NCBI Taxonomy" id="1295392"/>
    <lineage>
        <taxon>Bacteria</taxon>
        <taxon>Pseudomonadati</taxon>
        <taxon>Pseudomonadota</taxon>
        <taxon>Gammaproteobacteria</taxon>
        <taxon>Vibrionales</taxon>
        <taxon>Vibrionaceae</taxon>
        <taxon>Photobacterium</taxon>
    </lineage>
</organism>
<dbReference type="InterPro" id="IPR025079">
    <property type="entry name" value="DUF3943"/>
</dbReference>
<proteinExistence type="predicted"/>
<evidence type="ECO:0000313" key="3">
    <source>
        <dbReference type="EMBL" id="KHT61175.1"/>
    </source>
</evidence>
<keyword evidence="1" id="KW-0732">Signal</keyword>
<name>A0A0B9G899_9GAMM</name>
<feature type="chain" id="PRO_5002146390" evidence="1">
    <location>
        <begin position="22"/>
        <end position="305"/>
    </location>
</feature>
<protein>
    <submittedName>
        <fullName evidence="3">Ubiquitin-protein ligase</fullName>
    </submittedName>
</protein>
<comment type="caution">
    <text evidence="3">The sequence shown here is derived from an EMBL/GenBank/DDBJ whole genome shotgun (WGS) entry which is preliminary data.</text>
</comment>
<sequence length="305" mass="34147">MRTSLLSTLALGIAASTPAFAWNENADLGAYQQHTFLNRYATQPAQQPGFANGYQYAAMDQGMTLQPAPTEPTTYNLPKHLSVAPEKDWDYLLEQSYTIFGLSVATVGLMTLLPESVTNWDPEDTNLSGLGRKWWDNVKAGPVWDKDDHYLNYIMHPYFGGVYYTAARHSGFNEWESFLYSATMSTFFWEYGVEAFAEIPSIQDIIVTPLFGAAVGEWMFQTEMEITANRGKVMGSKTMGDVSLFLLNPVGHIHYWVTDWWRGDADVSLTYTPWFGNTEAASFALEAGAAYDPVFVGLELKLALQ</sequence>
<dbReference type="EMBL" id="JWLZ01000202">
    <property type="protein sequence ID" value="KHT61175.1"/>
    <property type="molecule type" value="Genomic_DNA"/>
</dbReference>
<reference evidence="3 4" key="1">
    <citation type="submission" date="2014-12" db="EMBL/GenBank/DDBJ databases">
        <title>Genome sequencing of Photobacterium gaetbulicola AD005a.</title>
        <authorList>
            <person name="Adrian T.G.S."/>
            <person name="Chan K.G."/>
        </authorList>
    </citation>
    <scope>NUCLEOTIDE SEQUENCE [LARGE SCALE GENOMIC DNA]</scope>
    <source>
        <strain evidence="3 4">AD005a</strain>
    </source>
</reference>
<feature type="signal peptide" evidence="1">
    <location>
        <begin position="1"/>
        <end position="21"/>
    </location>
</feature>
<accession>A0A0B9G899</accession>
<dbReference type="Proteomes" id="UP000031278">
    <property type="component" value="Unassembled WGS sequence"/>
</dbReference>
<gene>
    <name evidence="3" type="ORF">RJ45_22890</name>
</gene>
<evidence type="ECO:0000313" key="4">
    <source>
        <dbReference type="Proteomes" id="UP000031278"/>
    </source>
</evidence>
<dbReference type="GO" id="GO:0016874">
    <property type="term" value="F:ligase activity"/>
    <property type="evidence" value="ECO:0007669"/>
    <property type="project" value="UniProtKB-KW"/>
</dbReference>
<dbReference type="AlphaFoldDB" id="A0A0B9G899"/>
<evidence type="ECO:0000256" key="1">
    <source>
        <dbReference type="SAM" id="SignalP"/>
    </source>
</evidence>
<feature type="domain" description="DUF3943" evidence="2">
    <location>
        <begin position="141"/>
        <end position="250"/>
    </location>
</feature>
<evidence type="ECO:0000259" key="2">
    <source>
        <dbReference type="Pfam" id="PF13084"/>
    </source>
</evidence>
<keyword evidence="3" id="KW-0436">Ligase</keyword>